<dbReference type="Pfam" id="PF00326">
    <property type="entry name" value="Peptidase_S9"/>
    <property type="match status" value="1"/>
</dbReference>
<organism evidence="2 3">
    <name type="scientific">Phyllobacterium phragmitis</name>
    <dbReference type="NCBI Taxonomy" id="2670329"/>
    <lineage>
        <taxon>Bacteria</taxon>
        <taxon>Pseudomonadati</taxon>
        <taxon>Pseudomonadota</taxon>
        <taxon>Alphaproteobacteria</taxon>
        <taxon>Hyphomicrobiales</taxon>
        <taxon>Phyllobacteriaceae</taxon>
        <taxon>Phyllobacterium</taxon>
    </lineage>
</organism>
<feature type="domain" description="Peptidase S9 prolyl oligopeptidase catalytic" evidence="1">
    <location>
        <begin position="171"/>
        <end position="251"/>
    </location>
</feature>
<dbReference type="GO" id="GO:0006508">
    <property type="term" value="P:proteolysis"/>
    <property type="evidence" value="ECO:0007669"/>
    <property type="project" value="InterPro"/>
</dbReference>
<proteinExistence type="predicted"/>
<keyword evidence="3" id="KW-1185">Reference proteome</keyword>
<comment type="caution">
    <text evidence="2">The sequence shown here is derived from an EMBL/GenBank/DDBJ whole genome shotgun (WGS) entry which is preliminary data.</text>
</comment>
<dbReference type="Gene3D" id="3.40.50.1820">
    <property type="entry name" value="alpha/beta hydrolase"/>
    <property type="match status" value="1"/>
</dbReference>
<evidence type="ECO:0000313" key="2">
    <source>
        <dbReference type="EMBL" id="PRD41662.1"/>
    </source>
</evidence>
<evidence type="ECO:0000259" key="1">
    <source>
        <dbReference type="Pfam" id="PF00326"/>
    </source>
</evidence>
<dbReference type="AlphaFoldDB" id="A0A2S9IMF5"/>
<protein>
    <submittedName>
        <fullName evidence="2">Thioesterase</fullName>
    </submittedName>
</protein>
<dbReference type="GO" id="GO:0008236">
    <property type="term" value="F:serine-type peptidase activity"/>
    <property type="evidence" value="ECO:0007669"/>
    <property type="project" value="InterPro"/>
</dbReference>
<dbReference type="EMBL" id="PVBR01000018">
    <property type="protein sequence ID" value="PRD41662.1"/>
    <property type="molecule type" value="Genomic_DNA"/>
</dbReference>
<dbReference type="GO" id="GO:0047617">
    <property type="term" value="F:fatty acyl-CoA hydrolase activity"/>
    <property type="evidence" value="ECO:0007669"/>
    <property type="project" value="TreeGrafter"/>
</dbReference>
<reference evidence="2 3" key="1">
    <citation type="submission" date="2018-02" db="EMBL/GenBank/DDBJ databases">
        <title>The draft genome of Phyllobacterium sp. 1N-3.</title>
        <authorList>
            <person name="Liu L."/>
            <person name="Li L."/>
            <person name="Zhang X."/>
            <person name="Wang T."/>
            <person name="Liang L."/>
        </authorList>
    </citation>
    <scope>NUCLEOTIDE SEQUENCE [LARGE SCALE GENOMIC DNA]</scope>
    <source>
        <strain evidence="2 3">1N-3</strain>
    </source>
</reference>
<dbReference type="GO" id="GO:0006637">
    <property type="term" value="P:acyl-CoA metabolic process"/>
    <property type="evidence" value="ECO:0007669"/>
    <property type="project" value="TreeGrafter"/>
</dbReference>
<dbReference type="GO" id="GO:0006631">
    <property type="term" value="P:fatty acid metabolic process"/>
    <property type="evidence" value="ECO:0007669"/>
    <property type="project" value="TreeGrafter"/>
</dbReference>
<dbReference type="Proteomes" id="UP000239434">
    <property type="component" value="Unassembled WGS sequence"/>
</dbReference>
<name>A0A2S9IMF5_9HYPH</name>
<evidence type="ECO:0000313" key="3">
    <source>
        <dbReference type="Proteomes" id="UP000239434"/>
    </source>
</evidence>
<accession>A0A2S9IMF5</accession>
<dbReference type="PANTHER" id="PTHR10824:SF4">
    <property type="entry name" value="ACYL-COENZYME A THIOESTERASE 1-LIKE"/>
    <property type="match status" value="1"/>
</dbReference>
<dbReference type="SUPFAM" id="SSF53474">
    <property type="entry name" value="alpha/beta-Hydrolases"/>
    <property type="match status" value="1"/>
</dbReference>
<dbReference type="InterPro" id="IPR029058">
    <property type="entry name" value="AB_hydrolase_fold"/>
</dbReference>
<sequence length="253" mass="27689">MALKILRRLIPDWGTTYGPPGEGPFPAIMIFHGSEGAWSGWSHRNAVILAAHGFLAFPFGYSNGGNAWNAGNIVNVPLDRTVDALAALRAFPATAEKVGLYGVSRGAEHALLAASLMARDGVGGLPDAIAAHSPPDVICGAFDGRKWRDAGDPGWQSWDPGQRAWSWRGSTDELLPSTPIEIERFEGPLFLSHGTADQVWSVDMTRRLADRLHRHGRRPEVHYYDGQDHIPGSAAENEHHERLIAFFERNLTS</sequence>
<gene>
    <name evidence="2" type="ORF">C5748_20520</name>
</gene>
<dbReference type="PANTHER" id="PTHR10824">
    <property type="entry name" value="ACYL-COENZYME A THIOESTERASE-RELATED"/>
    <property type="match status" value="1"/>
</dbReference>
<dbReference type="InterPro" id="IPR001375">
    <property type="entry name" value="Peptidase_S9_cat"/>
</dbReference>